<dbReference type="AlphaFoldDB" id="A0A4R2L6L0"/>
<dbReference type="GO" id="GO:0000150">
    <property type="term" value="F:DNA strand exchange activity"/>
    <property type="evidence" value="ECO:0007669"/>
    <property type="project" value="InterPro"/>
</dbReference>
<accession>A0A4R2L6L0</accession>
<dbReference type="Proteomes" id="UP000295711">
    <property type="component" value="Unassembled WGS sequence"/>
</dbReference>
<dbReference type="SUPFAM" id="SSF53041">
    <property type="entry name" value="Resolvase-like"/>
    <property type="match status" value="1"/>
</dbReference>
<gene>
    <name evidence="4" type="ORF">EV212_11925</name>
</gene>
<dbReference type="Pfam" id="PF07508">
    <property type="entry name" value="Recombinase"/>
    <property type="match status" value="1"/>
</dbReference>
<dbReference type="InterPro" id="IPR050639">
    <property type="entry name" value="SSR_resolvase"/>
</dbReference>
<dbReference type="EMBL" id="SLXA01000019">
    <property type="protein sequence ID" value="TCO82152.1"/>
    <property type="molecule type" value="Genomic_DNA"/>
</dbReference>
<dbReference type="PROSITE" id="PS51736">
    <property type="entry name" value="RECOMBINASES_3"/>
    <property type="match status" value="1"/>
</dbReference>
<dbReference type="InterPro" id="IPR025827">
    <property type="entry name" value="Zn_ribbon_recom_dom"/>
</dbReference>
<dbReference type="PROSITE" id="PS51737">
    <property type="entry name" value="RECOMBINASE_DNA_BIND"/>
    <property type="match status" value="1"/>
</dbReference>
<dbReference type="SMART" id="SM00857">
    <property type="entry name" value="Resolvase"/>
    <property type="match status" value="1"/>
</dbReference>
<feature type="coiled-coil region" evidence="1">
    <location>
        <begin position="430"/>
        <end position="457"/>
    </location>
</feature>
<dbReference type="Gene3D" id="3.40.50.1390">
    <property type="entry name" value="Resolvase, N-terminal catalytic domain"/>
    <property type="match status" value="1"/>
</dbReference>
<comment type="caution">
    <text evidence="4">The sequence shown here is derived from an EMBL/GenBank/DDBJ whole genome shotgun (WGS) entry which is preliminary data.</text>
</comment>
<dbReference type="InterPro" id="IPR006119">
    <property type="entry name" value="Resolv_N"/>
</dbReference>
<proteinExistence type="predicted"/>
<dbReference type="InterPro" id="IPR011109">
    <property type="entry name" value="DNA_bind_recombinase_dom"/>
</dbReference>
<dbReference type="Gene3D" id="3.90.1750.20">
    <property type="entry name" value="Putative Large Serine Recombinase, Chain B, Domain 2"/>
    <property type="match status" value="1"/>
</dbReference>
<dbReference type="PANTHER" id="PTHR30461:SF23">
    <property type="entry name" value="DNA RECOMBINASE-RELATED"/>
    <property type="match status" value="1"/>
</dbReference>
<feature type="domain" description="Recombinase" evidence="3">
    <location>
        <begin position="190"/>
        <end position="332"/>
    </location>
</feature>
<evidence type="ECO:0000259" key="3">
    <source>
        <dbReference type="PROSITE" id="PS51737"/>
    </source>
</evidence>
<feature type="domain" description="Resolvase/invertase-type recombinase catalytic" evidence="2">
    <location>
        <begin position="32"/>
        <end position="182"/>
    </location>
</feature>
<keyword evidence="1" id="KW-0175">Coiled coil</keyword>
<evidence type="ECO:0000313" key="4">
    <source>
        <dbReference type="EMBL" id="TCO82152.1"/>
    </source>
</evidence>
<sequence length="565" mass="66211">MARKSRKINFVNVGSELLAAQAEEVTVMNVSHAALYARLSFESDKNRERNTIETQMALLHSFVEDQNDIVVEKEYFDISKTGTNFEREGFDEMMQDIKNGLIDCVIVKDLSRLGRNYVEAGSYIERVFPFFNVRFISVNDHYDSKRDDVSLLVGMSNIYNEFYSRDLAKKVRSSYRINWANGEFPSGVMAYGYEKDPKSPRHLIPDPEVAPVVKRIFRMFMDGETYAEIARTLNREGYLCPKAYKRKKAGIEMAEATEWKWSGGTVSKILENQYYVGDSVHNQFTNDTWAAKKQKANPKEEWIIVENTHEALVSREDFKTVQEMMLKKKEKKRKPKNKGAGSVSSFNFFKEKIVCADCGKTMYLRGRVDGNKFFECGNYTLNKKCFSHSVKDTDVNDYVLRVIRTHINVYTENVDMVRRLNQRQESIQKYDVFNREIRKCRRELEKLAKHREQLFEDYVCKLIDAEQYEVFAAQDTETEKEIQNNLDNLLKHKVGYEKNFHTEEEWEKIIDKYRNTRTLTKDMIDAFVEKIEISSGGAITVHLVYDDMLEELRRYAKERKAEICR</sequence>
<dbReference type="InterPro" id="IPR036162">
    <property type="entry name" value="Resolvase-like_N_sf"/>
</dbReference>
<name>A0A4R2L6L0_9FIRM</name>
<keyword evidence="5" id="KW-1185">Reference proteome</keyword>
<dbReference type="PANTHER" id="PTHR30461">
    <property type="entry name" value="DNA-INVERTASE FROM LAMBDOID PROPHAGE"/>
    <property type="match status" value="1"/>
</dbReference>
<dbReference type="Pfam" id="PF13408">
    <property type="entry name" value="Zn_ribbon_recom"/>
    <property type="match status" value="1"/>
</dbReference>
<evidence type="ECO:0000256" key="1">
    <source>
        <dbReference type="SAM" id="Coils"/>
    </source>
</evidence>
<dbReference type="InterPro" id="IPR038109">
    <property type="entry name" value="DNA_bind_recomb_sf"/>
</dbReference>
<reference evidence="4 5" key="1">
    <citation type="submission" date="2019-03" db="EMBL/GenBank/DDBJ databases">
        <title>Genomic Encyclopedia of Type Strains, Phase IV (KMG-IV): sequencing the most valuable type-strain genomes for metagenomic binning, comparative biology and taxonomic classification.</title>
        <authorList>
            <person name="Goeker M."/>
        </authorList>
    </citation>
    <scope>NUCLEOTIDE SEQUENCE [LARGE SCALE GENOMIC DNA]</scope>
    <source>
        <strain evidence="4 5">DSM 28559</strain>
    </source>
</reference>
<dbReference type="RefSeq" id="WP_132094140.1">
    <property type="nucleotide sequence ID" value="NZ_JANKAQ010000018.1"/>
</dbReference>
<dbReference type="Pfam" id="PF00239">
    <property type="entry name" value="Resolvase"/>
    <property type="match status" value="1"/>
</dbReference>
<dbReference type="GO" id="GO:0003677">
    <property type="term" value="F:DNA binding"/>
    <property type="evidence" value="ECO:0007669"/>
    <property type="project" value="InterPro"/>
</dbReference>
<dbReference type="OrthoDB" id="9784557at2"/>
<organism evidence="4 5">
    <name type="scientific">Frisingicoccus caecimuris</name>
    <dbReference type="NCBI Taxonomy" id="1796636"/>
    <lineage>
        <taxon>Bacteria</taxon>
        <taxon>Bacillati</taxon>
        <taxon>Bacillota</taxon>
        <taxon>Clostridia</taxon>
        <taxon>Lachnospirales</taxon>
        <taxon>Lachnospiraceae</taxon>
        <taxon>Frisingicoccus</taxon>
    </lineage>
</organism>
<protein>
    <submittedName>
        <fullName evidence="4">DNA invertase Pin-like site-specific DNA recombinase</fullName>
    </submittedName>
</protein>
<evidence type="ECO:0000259" key="2">
    <source>
        <dbReference type="PROSITE" id="PS51736"/>
    </source>
</evidence>
<evidence type="ECO:0000313" key="5">
    <source>
        <dbReference type="Proteomes" id="UP000295711"/>
    </source>
</evidence>